<accession>A0A6M4H2P7</accession>
<proteinExistence type="inferred from homology"/>
<evidence type="ECO:0000259" key="5">
    <source>
        <dbReference type="PROSITE" id="PS50931"/>
    </source>
</evidence>
<sequence length="293" mass="32150">MRPDFASLALFIAIAETRSITKAAQASHLALAAASRRISQLEEQLGARLLYRTARGVELTPAGSALLAHARTLMEQVAHMRADLSDYVKGGKGVVRVQANTSALAQFVPEDLASFARAFPAVRVSLEERRSSEIVQSVLSGATDVGIVVEGAPVHGLQCFAYRGDRLVVVLPRRYPLRGKRVAFARLLDHDFVGLESDTALSRLLTEHALAEQKSLRLRVQVKSFDVVARMIQARLGIGVLPETAARPFARALGLRLVPLSDPWAERRMLLCVRDYQQLPAIARQLVDHLLPK</sequence>
<dbReference type="Pfam" id="PF00126">
    <property type="entry name" value="HTH_1"/>
    <property type="match status" value="1"/>
</dbReference>
<dbReference type="GO" id="GO:0005829">
    <property type="term" value="C:cytosol"/>
    <property type="evidence" value="ECO:0007669"/>
    <property type="project" value="TreeGrafter"/>
</dbReference>
<gene>
    <name evidence="6" type="primary">gltC</name>
    <name evidence="6" type="ORF">DSM104440_00520</name>
</gene>
<name>A0A6M4H2P7_9PROT</name>
<dbReference type="Pfam" id="PF03466">
    <property type="entry name" value="LysR_substrate"/>
    <property type="match status" value="1"/>
</dbReference>
<dbReference type="PROSITE" id="PS50931">
    <property type="entry name" value="HTH_LYSR"/>
    <property type="match status" value="1"/>
</dbReference>
<dbReference type="InterPro" id="IPR036388">
    <property type="entry name" value="WH-like_DNA-bd_sf"/>
</dbReference>
<dbReference type="InterPro" id="IPR000847">
    <property type="entry name" value="LysR_HTH_N"/>
</dbReference>
<keyword evidence="4" id="KW-0804">Transcription</keyword>
<dbReference type="Proteomes" id="UP000503096">
    <property type="component" value="Chromosome"/>
</dbReference>
<dbReference type="GO" id="GO:0003677">
    <property type="term" value="F:DNA binding"/>
    <property type="evidence" value="ECO:0007669"/>
    <property type="project" value="UniProtKB-KW"/>
</dbReference>
<dbReference type="InterPro" id="IPR036390">
    <property type="entry name" value="WH_DNA-bd_sf"/>
</dbReference>
<evidence type="ECO:0000256" key="4">
    <source>
        <dbReference type="ARBA" id="ARBA00023163"/>
    </source>
</evidence>
<dbReference type="GO" id="GO:0003700">
    <property type="term" value="F:DNA-binding transcription factor activity"/>
    <property type="evidence" value="ECO:0007669"/>
    <property type="project" value="InterPro"/>
</dbReference>
<dbReference type="InParanoid" id="A0A6M4H2P7"/>
<dbReference type="Gene3D" id="1.10.10.10">
    <property type="entry name" value="Winged helix-like DNA-binding domain superfamily/Winged helix DNA-binding domain"/>
    <property type="match status" value="1"/>
</dbReference>
<dbReference type="SUPFAM" id="SSF46785">
    <property type="entry name" value="Winged helix' DNA-binding domain"/>
    <property type="match status" value="1"/>
</dbReference>
<dbReference type="KEGG" id="upl:DSM104440_00520"/>
<dbReference type="Gene3D" id="3.40.190.290">
    <property type="match status" value="1"/>
</dbReference>
<evidence type="ECO:0000313" key="6">
    <source>
        <dbReference type="EMBL" id="QJR13730.1"/>
    </source>
</evidence>
<feature type="domain" description="HTH lysR-type" evidence="5">
    <location>
        <begin position="3"/>
        <end position="60"/>
    </location>
</feature>
<dbReference type="EMBL" id="CP053073">
    <property type="protein sequence ID" value="QJR13730.1"/>
    <property type="molecule type" value="Genomic_DNA"/>
</dbReference>
<keyword evidence="2" id="KW-0805">Transcription regulation</keyword>
<dbReference type="InterPro" id="IPR050950">
    <property type="entry name" value="HTH-type_LysR_regulators"/>
</dbReference>
<dbReference type="AlphaFoldDB" id="A0A6M4H2P7"/>
<keyword evidence="7" id="KW-1185">Reference proteome</keyword>
<evidence type="ECO:0000256" key="1">
    <source>
        <dbReference type="ARBA" id="ARBA00009437"/>
    </source>
</evidence>
<reference evidence="6 7" key="1">
    <citation type="submission" date="2020-04" db="EMBL/GenBank/DDBJ databases">
        <title>Usitatibacter rugosus gen. nov., sp. nov. and Usitatibacter palustris sp. nov., novel members of Usitatibacteraceae fam. nov. within the order Nitrosomonadales isolated from soil.</title>
        <authorList>
            <person name="Huber K.J."/>
            <person name="Neumann-Schaal M."/>
            <person name="Geppert A."/>
            <person name="Luckner M."/>
            <person name="Wanner G."/>
            <person name="Overmann J."/>
        </authorList>
    </citation>
    <scope>NUCLEOTIDE SEQUENCE [LARGE SCALE GENOMIC DNA]</scope>
    <source>
        <strain evidence="6 7">Swamp67</strain>
    </source>
</reference>
<protein>
    <submittedName>
        <fullName evidence="6">HTH-type transcriptional regulator GltC</fullName>
    </submittedName>
</protein>
<organism evidence="6 7">
    <name type="scientific">Usitatibacter palustris</name>
    <dbReference type="NCBI Taxonomy" id="2732487"/>
    <lineage>
        <taxon>Bacteria</taxon>
        <taxon>Pseudomonadati</taxon>
        <taxon>Pseudomonadota</taxon>
        <taxon>Betaproteobacteria</taxon>
        <taxon>Nitrosomonadales</taxon>
        <taxon>Usitatibacteraceae</taxon>
        <taxon>Usitatibacter</taxon>
    </lineage>
</organism>
<dbReference type="RefSeq" id="WP_171160475.1">
    <property type="nucleotide sequence ID" value="NZ_CP053073.1"/>
</dbReference>
<evidence type="ECO:0000313" key="7">
    <source>
        <dbReference type="Proteomes" id="UP000503096"/>
    </source>
</evidence>
<dbReference type="CDD" id="cd08421">
    <property type="entry name" value="PBP2_LTTR_like_1"/>
    <property type="match status" value="1"/>
</dbReference>
<dbReference type="PANTHER" id="PTHR30419:SF2">
    <property type="entry name" value="LYSR FAMILY TRANSCRIPTIONAL REGULATOR"/>
    <property type="match status" value="1"/>
</dbReference>
<keyword evidence="3" id="KW-0238">DNA-binding</keyword>
<dbReference type="SUPFAM" id="SSF53850">
    <property type="entry name" value="Periplasmic binding protein-like II"/>
    <property type="match status" value="1"/>
</dbReference>
<evidence type="ECO:0000256" key="3">
    <source>
        <dbReference type="ARBA" id="ARBA00023125"/>
    </source>
</evidence>
<dbReference type="FunFam" id="1.10.10.10:FF:000001">
    <property type="entry name" value="LysR family transcriptional regulator"/>
    <property type="match status" value="1"/>
</dbReference>
<dbReference type="PANTHER" id="PTHR30419">
    <property type="entry name" value="HTH-TYPE TRANSCRIPTIONAL REGULATOR YBHD"/>
    <property type="match status" value="1"/>
</dbReference>
<evidence type="ECO:0000256" key="2">
    <source>
        <dbReference type="ARBA" id="ARBA00023015"/>
    </source>
</evidence>
<comment type="similarity">
    <text evidence="1">Belongs to the LysR transcriptional regulatory family.</text>
</comment>
<dbReference type="InterPro" id="IPR005119">
    <property type="entry name" value="LysR_subst-bd"/>
</dbReference>